<evidence type="ECO:0000313" key="3">
    <source>
        <dbReference type="Proteomes" id="UP000676776"/>
    </source>
</evidence>
<dbReference type="EMBL" id="JAGEVF010000001">
    <property type="protein sequence ID" value="MBO3115332.1"/>
    <property type="molecule type" value="Genomic_DNA"/>
</dbReference>
<reference evidence="2 3" key="1">
    <citation type="submission" date="2021-03" db="EMBL/GenBank/DDBJ databases">
        <title>Winogradskyella sp. nov., isolated from costal sediment.</title>
        <authorList>
            <person name="Gao C."/>
        </authorList>
    </citation>
    <scope>NUCLEOTIDE SEQUENCE [LARGE SCALE GENOMIC DNA]</scope>
    <source>
        <strain evidence="2 3">DF17</strain>
    </source>
</reference>
<feature type="domain" description="PD-(D/E)XK endonuclease-like" evidence="1">
    <location>
        <begin position="642"/>
        <end position="913"/>
    </location>
</feature>
<proteinExistence type="predicted"/>
<dbReference type="SUPFAM" id="SSF52980">
    <property type="entry name" value="Restriction endonuclease-like"/>
    <property type="match status" value="1"/>
</dbReference>
<gene>
    <name evidence="2" type="ORF">J4050_01155</name>
</gene>
<name>A0ABS3SXY2_9FLAO</name>
<dbReference type="SUPFAM" id="SSF52540">
    <property type="entry name" value="P-loop containing nucleoside triphosphate hydrolases"/>
    <property type="match status" value="1"/>
</dbReference>
<evidence type="ECO:0000259" key="1">
    <source>
        <dbReference type="Pfam" id="PF12705"/>
    </source>
</evidence>
<dbReference type="Gene3D" id="3.90.320.10">
    <property type="match status" value="1"/>
</dbReference>
<accession>A0ABS3SXY2</accession>
<dbReference type="Pfam" id="PF12705">
    <property type="entry name" value="PDDEXK_1"/>
    <property type="match status" value="1"/>
</dbReference>
<sequence>MDSFIKQVLQDLNDKNVSLDTIVFVLPSKRAGVFLKNELSTLLRRPIFSPSIISIEEFVEELSDLKLLPDSELIFKLYESYLKLTPQDEQEPFESFFTWANVLLQDFNEIDRYLINQNNIFDYLKAIKELNHWSLAENQTPLIKQHLKFWNKLKQFYKTFARDLLKNNQGYQGLLYREACNNLELYMVNHPKLNHVFLGFNALNTSEKRIIQELIDNDLAQIYWDIDSTFLNDKYHDAGLFIREYTSNWKHFKNGPLKWASNTYREAKSIKAIGVPKNVGQAKYIGQLLETIHSKKRSLEHVAVVLGEENLLLPLLNSLPESINSINVTMGLPLKFVPLANLFISLFNLHKQSSNSFYYKDVVDLLVLPSVYRLFQQNSSNKANELIEYIQQNNIIYLDTEKIKSIIPDEENSIDLIFGSWDDNPQIAIERISALIYKIKEQLDPSVQRLEMEYLYCFHNLFNRLNDLHSQYNYLENISSLYTLFKELLNMETMDFQGEPLEGLQIMGMLESRALDFETVIISSVNEGILPAGKTNNSFIPYDVKIENALPTFKEKDAVYTYHFYRLLQRAKEVYIIYNTESDALKGGEKSRFIAQLEVEGIHSIEQVLAQPQIPVIDALNKTIKKTPELIKEIKALAEGGFSPSSLTSYIRNPLDFYYEKLLKIKEFEDVEESIAANTLGTVIHNTLEQFYKPYENCTLTEELLLSFKEKVQEAVANEFKATYKEGGFTKGKNLIVFEIAQHFILNFIDIELESIKKGNTIKILAIETDESTSLQIEGLDIPIIIKGKVDRVDEFNGVIRIIDYKSGKVEKNKVVIGVWNEIATDYNKYSKPFQLLCYTYMMFKQNKITLPVEAGIYSFKNLSAGLLKFTKINPDQKNKRDEAITEETLRAFENELHKLILEIFNPAIDFIEKETD</sequence>
<dbReference type="Proteomes" id="UP000676776">
    <property type="component" value="Unassembled WGS sequence"/>
</dbReference>
<evidence type="ECO:0000313" key="2">
    <source>
        <dbReference type="EMBL" id="MBO3115332.1"/>
    </source>
</evidence>
<protein>
    <submittedName>
        <fullName evidence="2">PD-(D/E)XK nuclease family protein</fullName>
    </submittedName>
</protein>
<dbReference type="InterPro" id="IPR038726">
    <property type="entry name" value="PDDEXK_AddAB-type"/>
</dbReference>
<dbReference type="InterPro" id="IPR011604">
    <property type="entry name" value="PDDEXK-like_dom_sf"/>
</dbReference>
<keyword evidence="3" id="KW-1185">Reference proteome</keyword>
<comment type="caution">
    <text evidence="2">The sequence shown here is derived from an EMBL/GenBank/DDBJ whole genome shotgun (WGS) entry which is preliminary data.</text>
</comment>
<dbReference type="InterPro" id="IPR027417">
    <property type="entry name" value="P-loop_NTPase"/>
</dbReference>
<organism evidence="2 3">
    <name type="scientific">Winogradskyella pelagia</name>
    <dbReference type="NCBI Taxonomy" id="2819984"/>
    <lineage>
        <taxon>Bacteria</taxon>
        <taxon>Pseudomonadati</taxon>
        <taxon>Bacteroidota</taxon>
        <taxon>Flavobacteriia</taxon>
        <taxon>Flavobacteriales</taxon>
        <taxon>Flavobacteriaceae</taxon>
        <taxon>Winogradskyella</taxon>
    </lineage>
</organism>
<dbReference type="InterPro" id="IPR011335">
    <property type="entry name" value="Restrct_endonuc-II-like"/>
</dbReference>
<dbReference type="RefSeq" id="WP_208152103.1">
    <property type="nucleotide sequence ID" value="NZ_JAGEVF010000001.1"/>
</dbReference>